<protein>
    <submittedName>
        <fullName evidence="2">Uncharacterized protein</fullName>
    </submittedName>
</protein>
<keyword evidence="3" id="KW-1185">Reference proteome</keyword>
<sequence length="32" mass="3136">MNLFSSLSGKSSGRSGSKGSANRGGVGYGWGS</sequence>
<dbReference type="Proteomes" id="UP000002195">
    <property type="component" value="Unassembled WGS sequence"/>
</dbReference>
<dbReference type="RefSeq" id="XP_002649147.1">
    <property type="nucleotide sequence ID" value="XM_002649101.1"/>
</dbReference>
<evidence type="ECO:0000313" key="3">
    <source>
        <dbReference type="Proteomes" id="UP000002195"/>
    </source>
</evidence>
<evidence type="ECO:0000256" key="1">
    <source>
        <dbReference type="SAM" id="MobiDB-lite"/>
    </source>
</evidence>
<dbReference type="HOGENOM" id="CLU_3393201_0_0_1"/>
<accession>C7G021</accession>
<gene>
    <name evidence="2" type="ORF">DDB_G0295769</name>
</gene>
<comment type="caution">
    <text evidence="2">The sequence shown here is derived from an EMBL/GenBank/DDBJ whole genome shotgun (WGS) entry which is preliminary data.</text>
</comment>
<evidence type="ECO:0000313" key="2">
    <source>
        <dbReference type="EMBL" id="EEU04095.1"/>
    </source>
</evidence>
<reference evidence="2 3" key="1">
    <citation type="journal article" date="2005" name="Nature">
        <title>The genome of the social amoeba Dictyostelium discoideum.</title>
        <authorList>
            <consortium name="The Dictyostelium discoideum Sequencing Consortium"/>
            <person name="Eichinger L."/>
            <person name="Pachebat J.A."/>
            <person name="Glockner G."/>
            <person name="Rajandream M.A."/>
            <person name="Sucgang R."/>
            <person name="Berriman M."/>
            <person name="Song J."/>
            <person name="Olsen R."/>
            <person name="Szafranski K."/>
            <person name="Xu Q."/>
            <person name="Tunggal B."/>
            <person name="Kummerfeld S."/>
            <person name="Madera M."/>
            <person name="Konfortov B.A."/>
            <person name="Rivero F."/>
            <person name="Bankier A.T."/>
            <person name="Lehmann R."/>
            <person name="Hamlin N."/>
            <person name="Davies R."/>
            <person name="Gaudet P."/>
            <person name="Fey P."/>
            <person name="Pilcher K."/>
            <person name="Chen G."/>
            <person name="Saunders D."/>
            <person name="Sodergren E."/>
            <person name="Davis P."/>
            <person name="Kerhornou A."/>
            <person name="Nie X."/>
            <person name="Hall N."/>
            <person name="Anjard C."/>
            <person name="Hemphill L."/>
            <person name="Bason N."/>
            <person name="Farbrother P."/>
            <person name="Desany B."/>
            <person name="Just E."/>
            <person name="Morio T."/>
            <person name="Rost R."/>
            <person name="Churcher C."/>
            <person name="Cooper J."/>
            <person name="Haydock S."/>
            <person name="van Driessche N."/>
            <person name="Cronin A."/>
            <person name="Goodhead I."/>
            <person name="Muzny D."/>
            <person name="Mourier T."/>
            <person name="Pain A."/>
            <person name="Lu M."/>
            <person name="Harper D."/>
            <person name="Lindsay R."/>
            <person name="Hauser H."/>
            <person name="James K."/>
            <person name="Quiles M."/>
            <person name="Madan Babu M."/>
            <person name="Saito T."/>
            <person name="Buchrieser C."/>
            <person name="Wardroper A."/>
            <person name="Felder M."/>
            <person name="Thangavelu M."/>
            <person name="Johnson D."/>
            <person name="Knights A."/>
            <person name="Loulseged H."/>
            <person name="Mungall K."/>
            <person name="Oliver K."/>
            <person name="Price C."/>
            <person name="Quail M.A."/>
            <person name="Urushihara H."/>
            <person name="Hernandez J."/>
            <person name="Rabbinowitsch E."/>
            <person name="Steffen D."/>
            <person name="Sanders M."/>
            <person name="Ma J."/>
            <person name="Kohara Y."/>
            <person name="Sharp S."/>
            <person name="Simmonds M."/>
            <person name="Spiegler S."/>
            <person name="Tivey A."/>
            <person name="Sugano S."/>
            <person name="White B."/>
            <person name="Walker D."/>
            <person name="Woodward J."/>
            <person name="Winckler T."/>
            <person name="Tanaka Y."/>
            <person name="Shaulsky G."/>
            <person name="Schleicher M."/>
            <person name="Weinstock G."/>
            <person name="Rosenthal A."/>
            <person name="Cox E.C."/>
            <person name="Chisholm R.L."/>
            <person name="Gibbs R."/>
            <person name="Loomis W.F."/>
            <person name="Platzer M."/>
            <person name="Kay R.R."/>
            <person name="Williams J."/>
            <person name="Dear P.H."/>
            <person name="Noegel A.A."/>
            <person name="Barrell B."/>
            <person name="Kuspa A."/>
        </authorList>
    </citation>
    <scope>NUCLEOTIDE SEQUENCE [LARGE SCALE GENOMIC DNA]</scope>
    <source>
        <strain evidence="2 3">AX4</strain>
    </source>
</reference>
<dbReference type="GeneID" id="8623332"/>
<feature type="region of interest" description="Disordered" evidence="1">
    <location>
        <begin position="1"/>
        <end position="32"/>
    </location>
</feature>
<dbReference type="dictyBase" id="DDB_G0295769"/>
<feature type="compositionally biased region" description="Gly residues" evidence="1">
    <location>
        <begin position="22"/>
        <end position="32"/>
    </location>
</feature>
<name>C7G021_DICDI</name>
<dbReference type="EMBL" id="AAFI02000044">
    <property type="protein sequence ID" value="EEU04095.1"/>
    <property type="molecule type" value="Genomic_DNA"/>
</dbReference>
<feature type="compositionally biased region" description="Low complexity" evidence="1">
    <location>
        <begin position="1"/>
        <end position="21"/>
    </location>
</feature>
<dbReference type="PaxDb" id="44689-DDB0252753"/>
<dbReference type="InParanoid" id="C7G021"/>
<dbReference type="AlphaFoldDB" id="C7G021"/>
<organism evidence="2 3">
    <name type="scientific">Dictyostelium discoideum</name>
    <name type="common">Social amoeba</name>
    <dbReference type="NCBI Taxonomy" id="44689"/>
    <lineage>
        <taxon>Eukaryota</taxon>
        <taxon>Amoebozoa</taxon>
        <taxon>Evosea</taxon>
        <taxon>Eumycetozoa</taxon>
        <taxon>Dictyostelia</taxon>
        <taxon>Dictyosteliales</taxon>
        <taxon>Dictyosteliaceae</taxon>
        <taxon>Dictyostelium</taxon>
    </lineage>
</organism>
<proteinExistence type="predicted"/>
<dbReference type="KEGG" id="ddi:DDB_G0295769"/>